<comment type="subcellular location">
    <subcellularLocation>
        <location evidence="1 5">Cytoplasm</location>
    </subcellularLocation>
</comment>
<evidence type="ECO:0000256" key="1">
    <source>
        <dbReference type="ARBA" id="ARBA00004496"/>
    </source>
</evidence>
<dbReference type="Pfam" id="PF02545">
    <property type="entry name" value="Maf"/>
    <property type="match status" value="1"/>
</dbReference>
<reference evidence="6 7" key="1">
    <citation type="submission" date="2018-12" db="EMBL/GenBank/DDBJ databases">
        <title>The whole draft genome of Aquabacterium sp. SJQ9.</title>
        <authorList>
            <person name="Sun L."/>
            <person name="Gao X."/>
            <person name="Chen W."/>
            <person name="Huang K."/>
        </authorList>
    </citation>
    <scope>NUCLEOTIDE SEQUENCE [LARGE SCALE GENOMIC DNA]</scope>
    <source>
        <strain evidence="6 7">SJQ9</strain>
    </source>
</reference>
<evidence type="ECO:0000256" key="5">
    <source>
        <dbReference type="HAMAP-Rule" id="MF_00528"/>
    </source>
</evidence>
<keyword evidence="3 5" id="KW-0378">Hydrolase</keyword>
<keyword evidence="2 5" id="KW-0963">Cytoplasm</keyword>
<evidence type="ECO:0000313" key="7">
    <source>
        <dbReference type="Proteomes" id="UP000269265"/>
    </source>
</evidence>
<dbReference type="EC" id="3.6.1.-" evidence="5"/>
<evidence type="ECO:0000256" key="3">
    <source>
        <dbReference type="ARBA" id="ARBA00022801"/>
    </source>
</evidence>
<comment type="cofactor">
    <cofactor evidence="5">
        <name>a divalent metal cation</name>
        <dbReference type="ChEBI" id="CHEBI:60240"/>
    </cofactor>
</comment>
<organism evidence="6 7">
    <name type="scientific">Aquabacterium soli</name>
    <dbReference type="NCBI Taxonomy" id="2493092"/>
    <lineage>
        <taxon>Bacteria</taxon>
        <taxon>Pseudomonadati</taxon>
        <taxon>Pseudomonadota</taxon>
        <taxon>Betaproteobacteria</taxon>
        <taxon>Burkholderiales</taxon>
        <taxon>Aquabacterium</taxon>
    </lineage>
</organism>
<keyword evidence="7" id="KW-1185">Reference proteome</keyword>
<dbReference type="EMBL" id="RSED01000008">
    <property type="protein sequence ID" value="RRS04145.1"/>
    <property type="molecule type" value="Genomic_DNA"/>
</dbReference>
<dbReference type="CDD" id="cd00555">
    <property type="entry name" value="Maf"/>
    <property type="match status" value="1"/>
</dbReference>
<dbReference type="HAMAP" id="MF_00528">
    <property type="entry name" value="Maf"/>
    <property type="match status" value="1"/>
</dbReference>
<comment type="function">
    <text evidence="5">Nucleoside triphosphate pyrophosphatase that hydrolyzes 7-methyl-GTP (m(7)GTP). May have a dual role in cell division arrest and in preventing the incorporation of modified nucleotides into cellular nucleic acids.</text>
</comment>
<proteinExistence type="inferred from homology"/>
<comment type="caution">
    <text evidence="5">Lacks conserved residue(s) required for the propagation of feature annotation.</text>
</comment>
<evidence type="ECO:0000313" key="6">
    <source>
        <dbReference type="EMBL" id="RRS04145.1"/>
    </source>
</evidence>
<feature type="active site" description="Proton acceptor" evidence="5">
    <location>
        <position position="82"/>
    </location>
</feature>
<dbReference type="GO" id="GO:0005737">
    <property type="term" value="C:cytoplasm"/>
    <property type="evidence" value="ECO:0007669"/>
    <property type="project" value="UniProtKB-SubCell"/>
</dbReference>
<dbReference type="InterPro" id="IPR003697">
    <property type="entry name" value="Maf-like"/>
</dbReference>
<feature type="site" description="Important for substrate specificity" evidence="5">
    <location>
        <position position="167"/>
    </location>
</feature>
<comment type="caution">
    <text evidence="6">The sequence shown here is derived from an EMBL/GenBank/DDBJ whole genome shotgun (WGS) entry which is preliminary data.</text>
</comment>
<dbReference type="Gene3D" id="3.90.950.10">
    <property type="match status" value="1"/>
</dbReference>
<dbReference type="NCBIfam" id="TIGR00172">
    <property type="entry name" value="maf"/>
    <property type="match status" value="1"/>
</dbReference>
<dbReference type="Proteomes" id="UP000269265">
    <property type="component" value="Unassembled WGS sequence"/>
</dbReference>
<comment type="catalytic activity">
    <reaction evidence="5">
        <text>N(7)-methyl-GTP + H2O = N(7)-methyl-GMP + diphosphate + H(+)</text>
        <dbReference type="Rhea" id="RHEA:58744"/>
        <dbReference type="ChEBI" id="CHEBI:15377"/>
        <dbReference type="ChEBI" id="CHEBI:15378"/>
        <dbReference type="ChEBI" id="CHEBI:33019"/>
        <dbReference type="ChEBI" id="CHEBI:58285"/>
        <dbReference type="ChEBI" id="CHEBI:87133"/>
    </reaction>
</comment>
<gene>
    <name evidence="6" type="ORF">EIP75_12285</name>
</gene>
<dbReference type="GO" id="GO:0047429">
    <property type="term" value="F:nucleoside triphosphate diphosphatase activity"/>
    <property type="evidence" value="ECO:0007669"/>
    <property type="project" value="InterPro"/>
</dbReference>
<name>A0A3R8U3V5_9BURK</name>
<protein>
    <recommendedName>
        <fullName evidence="5">7-methyl-GTP pyrophosphatase</fullName>
        <shortName evidence="5">m(7)GTP pyrophosphatase</shortName>
        <ecNumber evidence="5">3.6.1.-</ecNumber>
    </recommendedName>
</protein>
<dbReference type="RefSeq" id="WP_125243549.1">
    <property type="nucleotide sequence ID" value="NZ_RSED01000008.1"/>
</dbReference>
<dbReference type="AlphaFoldDB" id="A0A3R8U3V5"/>
<comment type="similarity">
    <text evidence="5">Belongs to the Maf family. YceF subfamily.</text>
</comment>
<evidence type="ECO:0000256" key="4">
    <source>
        <dbReference type="ARBA" id="ARBA00023080"/>
    </source>
</evidence>
<accession>A0A3R8U3V5</accession>
<dbReference type="InterPro" id="IPR029001">
    <property type="entry name" value="ITPase-like_fam"/>
</dbReference>
<dbReference type="OrthoDB" id="9813694at2"/>
<dbReference type="SUPFAM" id="SSF52972">
    <property type="entry name" value="ITPase-like"/>
    <property type="match status" value="1"/>
</dbReference>
<sequence>MPDKLPSPALVLGSTSRYRRELLERLGLPFEIRAPEVDETPHAGEAPLALAVRLAEAKAAAVAASFAGTDATMRDVVVIGSDQVADLDGLALGKPLAHDKATAQLRAMSGRTVLFHTAVAVARPATGQCWQAVDTVKVHMRPLSAQDIETYLRLEQPYDCAGSAKVEGLGIVLIDRIESDDPTTLVGLSLITVARLLREAGLDVLAQRAAAQP</sequence>
<keyword evidence="4 5" id="KW-0546">Nucleotide metabolism</keyword>
<dbReference type="PIRSF" id="PIRSF006305">
    <property type="entry name" value="Maf"/>
    <property type="match status" value="1"/>
</dbReference>
<feature type="site" description="Important for substrate specificity" evidence="5">
    <location>
        <position position="18"/>
    </location>
</feature>
<feature type="site" description="Important for substrate specificity" evidence="5">
    <location>
        <position position="83"/>
    </location>
</feature>
<dbReference type="PANTHER" id="PTHR43213:SF10">
    <property type="entry name" value="7-METHYL-GTP PYROPHOSPHATASE"/>
    <property type="match status" value="1"/>
</dbReference>
<dbReference type="GO" id="GO:0009117">
    <property type="term" value="P:nucleotide metabolic process"/>
    <property type="evidence" value="ECO:0007669"/>
    <property type="project" value="UniProtKB-KW"/>
</dbReference>
<dbReference type="PANTHER" id="PTHR43213">
    <property type="entry name" value="BIFUNCTIONAL DTTP/UTP PYROPHOSPHATASE/METHYLTRANSFERASE PROTEIN-RELATED"/>
    <property type="match status" value="1"/>
</dbReference>
<evidence type="ECO:0000256" key="2">
    <source>
        <dbReference type="ARBA" id="ARBA00022490"/>
    </source>
</evidence>